<comment type="caution">
    <text evidence="1">The sequence shown here is derived from an EMBL/GenBank/DDBJ whole genome shotgun (WGS) entry which is preliminary data.</text>
</comment>
<accession>A0AAV5TE00</accession>
<name>A0AAV5TE00_9BILA</name>
<evidence type="ECO:0000313" key="1">
    <source>
        <dbReference type="EMBL" id="GMS89916.1"/>
    </source>
</evidence>
<dbReference type="Proteomes" id="UP001432027">
    <property type="component" value="Unassembled WGS sequence"/>
</dbReference>
<dbReference type="EMBL" id="BTSX01000003">
    <property type="protein sequence ID" value="GMS89916.1"/>
    <property type="molecule type" value="Genomic_DNA"/>
</dbReference>
<proteinExistence type="predicted"/>
<protein>
    <recommendedName>
        <fullName evidence="3">Chromo domain-containing protein</fullName>
    </recommendedName>
</protein>
<gene>
    <name evidence="1" type="ORF">PENTCL1PPCAC_12091</name>
</gene>
<reference evidence="1" key="1">
    <citation type="submission" date="2023-10" db="EMBL/GenBank/DDBJ databases">
        <title>Genome assembly of Pristionchus species.</title>
        <authorList>
            <person name="Yoshida K."/>
            <person name="Sommer R.J."/>
        </authorList>
    </citation>
    <scope>NUCLEOTIDE SEQUENCE</scope>
    <source>
        <strain evidence="1">RS0144</strain>
    </source>
</reference>
<dbReference type="AlphaFoldDB" id="A0AAV5TE00"/>
<feature type="non-terminal residue" evidence="1">
    <location>
        <position position="1"/>
    </location>
</feature>
<organism evidence="1 2">
    <name type="scientific">Pristionchus entomophagus</name>
    <dbReference type="NCBI Taxonomy" id="358040"/>
    <lineage>
        <taxon>Eukaryota</taxon>
        <taxon>Metazoa</taxon>
        <taxon>Ecdysozoa</taxon>
        <taxon>Nematoda</taxon>
        <taxon>Chromadorea</taxon>
        <taxon>Rhabditida</taxon>
        <taxon>Rhabditina</taxon>
        <taxon>Diplogasteromorpha</taxon>
        <taxon>Diplogasteroidea</taxon>
        <taxon>Neodiplogasteridae</taxon>
        <taxon>Pristionchus</taxon>
    </lineage>
</organism>
<keyword evidence="2" id="KW-1185">Reference proteome</keyword>
<evidence type="ECO:0008006" key="3">
    <source>
        <dbReference type="Google" id="ProtNLM"/>
    </source>
</evidence>
<evidence type="ECO:0000313" key="2">
    <source>
        <dbReference type="Proteomes" id="UP001432027"/>
    </source>
</evidence>
<sequence length="167" mass="19619">DVALGLSMKKVFGVVDNKETRQEKFENAMTALENIEIGRDDKEMASLIGRIRDLAIDMTTFYYFNRGLNEAEYSMWIRPIEVVPAVEVLYIQYRTLKNKKGKEFVCKYLGKWKNHFEMSALDNNRMLINYKDFKSNTQSDFYSLPEVTVSALITTFPELFEYLYKNN</sequence>